<evidence type="ECO:0000256" key="1">
    <source>
        <dbReference type="ARBA" id="ARBA00022741"/>
    </source>
</evidence>
<evidence type="ECO:0000256" key="4">
    <source>
        <dbReference type="SAM" id="MobiDB-lite"/>
    </source>
</evidence>
<dbReference type="GO" id="GO:0005634">
    <property type="term" value="C:nucleus"/>
    <property type="evidence" value="ECO:0007669"/>
    <property type="project" value="TreeGrafter"/>
</dbReference>
<dbReference type="AlphaFoldDB" id="A0A0C2ZIS7"/>
<reference evidence="7" key="2">
    <citation type="submission" date="2015-01" db="EMBL/GenBank/DDBJ databases">
        <title>Evolutionary Origins and Diversification of the Mycorrhizal Mutualists.</title>
        <authorList>
            <consortium name="DOE Joint Genome Institute"/>
            <consortium name="Mycorrhizal Genomics Consortium"/>
            <person name="Kohler A."/>
            <person name="Kuo A."/>
            <person name="Nagy L.G."/>
            <person name="Floudas D."/>
            <person name="Copeland A."/>
            <person name="Barry K.W."/>
            <person name="Cichocki N."/>
            <person name="Veneault-Fourrey C."/>
            <person name="LaButti K."/>
            <person name="Lindquist E.A."/>
            <person name="Lipzen A."/>
            <person name="Lundell T."/>
            <person name="Morin E."/>
            <person name="Murat C."/>
            <person name="Riley R."/>
            <person name="Ohm R."/>
            <person name="Sun H."/>
            <person name="Tunlid A."/>
            <person name="Henrissat B."/>
            <person name="Grigoriev I.V."/>
            <person name="Hibbett D.S."/>
            <person name="Martin F."/>
        </authorList>
    </citation>
    <scope>NUCLEOTIDE SEQUENCE [LARGE SCALE GENOMIC DNA]</scope>
    <source>
        <strain evidence="7">Foug A</strain>
    </source>
</reference>
<dbReference type="GO" id="GO:0008094">
    <property type="term" value="F:ATP-dependent activity, acting on DNA"/>
    <property type="evidence" value="ECO:0007669"/>
    <property type="project" value="TreeGrafter"/>
</dbReference>
<gene>
    <name evidence="6" type="ORF">SCLCIDRAFT_140716</name>
</gene>
<dbReference type="InterPro" id="IPR049730">
    <property type="entry name" value="SNF2/RAD54-like_C"/>
</dbReference>
<dbReference type="Pfam" id="PF00271">
    <property type="entry name" value="Helicase_C"/>
    <property type="match status" value="1"/>
</dbReference>
<dbReference type="CDD" id="cd18793">
    <property type="entry name" value="SF2_C_SNF"/>
    <property type="match status" value="1"/>
</dbReference>
<evidence type="ECO:0000313" key="7">
    <source>
        <dbReference type="Proteomes" id="UP000053989"/>
    </source>
</evidence>
<dbReference type="STRING" id="1036808.A0A0C2ZIS7"/>
<dbReference type="InterPro" id="IPR027417">
    <property type="entry name" value="P-loop_NTPase"/>
</dbReference>
<dbReference type="EMBL" id="KN822204">
    <property type="protein sequence ID" value="KIM52657.1"/>
    <property type="molecule type" value="Genomic_DNA"/>
</dbReference>
<evidence type="ECO:0000256" key="3">
    <source>
        <dbReference type="ARBA" id="ARBA00022840"/>
    </source>
</evidence>
<dbReference type="SMART" id="SM00490">
    <property type="entry name" value="HELICc"/>
    <property type="match status" value="1"/>
</dbReference>
<organism evidence="6 7">
    <name type="scientific">Scleroderma citrinum Foug A</name>
    <dbReference type="NCBI Taxonomy" id="1036808"/>
    <lineage>
        <taxon>Eukaryota</taxon>
        <taxon>Fungi</taxon>
        <taxon>Dikarya</taxon>
        <taxon>Basidiomycota</taxon>
        <taxon>Agaricomycotina</taxon>
        <taxon>Agaricomycetes</taxon>
        <taxon>Agaricomycetidae</taxon>
        <taxon>Boletales</taxon>
        <taxon>Sclerodermatineae</taxon>
        <taxon>Sclerodermataceae</taxon>
        <taxon>Scleroderma</taxon>
    </lineage>
</organism>
<dbReference type="OrthoDB" id="2683572at2759"/>
<feature type="domain" description="Helicase C-terminal" evidence="5">
    <location>
        <begin position="88"/>
        <end position="256"/>
    </location>
</feature>
<evidence type="ECO:0000259" key="5">
    <source>
        <dbReference type="PROSITE" id="PS51194"/>
    </source>
</evidence>
<dbReference type="GO" id="GO:0006281">
    <property type="term" value="P:DNA repair"/>
    <property type="evidence" value="ECO:0007669"/>
    <property type="project" value="TreeGrafter"/>
</dbReference>
<keyword evidence="3" id="KW-0067">ATP-binding</keyword>
<reference evidence="6 7" key="1">
    <citation type="submission" date="2014-04" db="EMBL/GenBank/DDBJ databases">
        <authorList>
            <consortium name="DOE Joint Genome Institute"/>
            <person name="Kuo A."/>
            <person name="Kohler A."/>
            <person name="Nagy L.G."/>
            <person name="Floudas D."/>
            <person name="Copeland A."/>
            <person name="Barry K.W."/>
            <person name="Cichocki N."/>
            <person name="Veneault-Fourrey C."/>
            <person name="LaButti K."/>
            <person name="Lindquist E.A."/>
            <person name="Lipzen A."/>
            <person name="Lundell T."/>
            <person name="Morin E."/>
            <person name="Murat C."/>
            <person name="Sun H."/>
            <person name="Tunlid A."/>
            <person name="Henrissat B."/>
            <person name="Grigoriev I.V."/>
            <person name="Hibbett D.S."/>
            <person name="Martin F."/>
            <person name="Nordberg H.P."/>
            <person name="Cantor M.N."/>
            <person name="Hua S.X."/>
        </authorList>
    </citation>
    <scope>NUCLEOTIDE SEQUENCE [LARGE SCALE GENOMIC DNA]</scope>
    <source>
        <strain evidence="6 7">Foug A</strain>
    </source>
</reference>
<feature type="region of interest" description="Disordered" evidence="4">
    <location>
        <begin position="68"/>
        <end position="90"/>
    </location>
</feature>
<dbReference type="InterPro" id="IPR050628">
    <property type="entry name" value="SNF2_RAD54_helicase_TF"/>
</dbReference>
<dbReference type="PANTHER" id="PTHR45626">
    <property type="entry name" value="TRANSCRIPTION TERMINATION FACTOR 2-RELATED"/>
    <property type="match status" value="1"/>
</dbReference>
<dbReference type="GO" id="GO:0005524">
    <property type="term" value="F:ATP binding"/>
    <property type="evidence" value="ECO:0007669"/>
    <property type="project" value="UniProtKB-KW"/>
</dbReference>
<keyword evidence="7" id="KW-1185">Reference proteome</keyword>
<keyword evidence="2" id="KW-0378">Hydrolase</keyword>
<protein>
    <recommendedName>
        <fullName evidence="5">Helicase C-terminal domain-containing protein</fullName>
    </recommendedName>
</protein>
<evidence type="ECO:0000313" key="6">
    <source>
        <dbReference type="EMBL" id="KIM52657.1"/>
    </source>
</evidence>
<dbReference type="GO" id="GO:0016787">
    <property type="term" value="F:hydrolase activity"/>
    <property type="evidence" value="ECO:0007669"/>
    <property type="project" value="UniProtKB-KW"/>
</dbReference>
<dbReference type="SUPFAM" id="SSF52540">
    <property type="entry name" value="P-loop containing nucleoside triphosphate hydrolases"/>
    <property type="match status" value="1"/>
</dbReference>
<name>A0A0C2ZIS7_9AGAM</name>
<sequence>PISGLDPYEEHVLLLEMYNWECQNLASIAGELVKDHGAASVYGAGKENLLMVKLDVLAKVVNYHLQSDGQQPLKNTPDGRDVESDPPAGQGLFNTIPEAPDKIVVFSGFPSSNQLILDVLDLYGIKCIEIHGKMTLLKRKENLEMFKRADRNGTRVLILSGVGMVGLNIPQANILIIVDTLWSAQEDAQLIGRVWRQPQPKIVHIYRLVAPRTPDVFLNNISFDKSVMHREFINSEEVLSRCSMIQLLRSEIAEMLARTSFYWP</sequence>
<dbReference type="Gene3D" id="3.40.50.300">
    <property type="entry name" value="P-loop containing nucleotide triphosphate hydrolases"/>
    <property type="match status" value="1"/>
</dbReference>
<evidence type="ECO:0000256" key="2">
    <source>
        <dbReference type="ARBA" id="ARBA00022801"/>
    </source>
</evidence>
<dbReference type="PROSITE" id="PS51194">
    <property type="entry name" value="HELICASE_CTER"/>
    <property type="match status" value="1"/>
</dbReference>
<keyword evidence="1" id="KW-0547">Nucleotide-binding</keyword>
<proteinExistence type="predicted"/>
<dbReference type="HOGENOM" id="CLU_042561_0_0_1"/>
<accession>A0A0C2ZIS7</accession>
<dbReference type="InParanoid" id="A0A0C2ZIS7"/>
<dbReference type="Proteomes" id="UP000053989">
    <property type="component" value="Unassembled WGS sequence"/>
</dbReference>
<feature type="non-terminal residue" evidence="6">
    <location>
        <position position="1"/>
    </location>
</feature>
<dbReference type="InterPro" id="IPR001650">
    <property type="entry name" value="Helicase_C-like"/>
</dbReference>